<dbReference type="Proteomes" id="UP000299102">
    <property type="component" value="Unassembled WGS sequence"/>
</dbReference>
<name>A0A4C1XBC1_EUMVA</name>
<proteinExistence type="predicted"/>
<evidence type="ECO:0000313" key="2">
    <source>
        <dbReference type="Proteomes" id="UP000299102"/>
    </source>
</evidence>
<accession>A0A4C1XBC1</accession>
<gene>
    <name evidence="1" type="ORF">EVAR_55758_1</name>
</gene>
<reference evidence="1 2" key="1">
    <citation type="journal article" date="2019" name="Commun. Biol.">
        <title>The bagworm genome reveals a unique fibroin gene that provides high tensile strength.</title>
        <authorList>
            <person name="Kono N."/>
            <person name="Nakamura H."/>
            <person name="Ohtoshi R."/>
            <person name="Tomita M."/>
            <person name="Numata K."/>
            <person name="Arakawa K."/>
        </authorList>
    </citation>
    <scope>NUCLEOTIDE SEQUENCE [LARGE SCALE GENOMIC DNA]</scope>
</reference>
<protein>
    <submittedName>
        <fullName evidence="1">Uncharacterized protein</fullName>
    </submittedName>
</protein>
<dbReference type="AlphaFoldDB" id="A0A4C1XBC1"/>
<sequence length="150" mass="17117">MADRGNLDNSWPWAYPATGLGGKLDFFRSDRVNGAEYIVDHTISREAALPCPHHGLMGITSERGKVIATDSKFRIRMESRTCEIGKKTEYGIDIRWSSSPMNICNPRGITSALMASWVGLAILMEEEWTTRTLTYWMQRYSESCYFMSIF</sequence>
<evidence type="ECO:0000313" key="1">
    <source>
        <dbReference type="EMBL" id="GBP60688.1"/>
    </source>
</evidence>
<keyword evidence="2" id="KW-1185">Reference proteome</keyword>
<organism evidence="1 2">
    <name type="scientific">Eumeta variegata</name>
    <name type="common">Bagworm moth</name>
    <name type="synonym">Eumeta japonica</name>
    <dbReference type="NCBI Taxonomy" id="151549"/>
    <lineage>
        <taxon>Eukaryota</taxon>
        <taxon>Metazoa</taxon>
        <taxon>Ecdysozoa</taxon>
        <taxon>Arthropoda</taxon>
        <taxon>Hexapoda</taxon>
        <taxon>Insecta</taxon>
        <taxon>Pterygota</taxon>
        <taxon>Neoptera</taxon>
        <taxon>Endopterygota</taxon>
        <taxon>Lepidoptera</taxon>
        <taxon>Glossata</taxon>
        <taxon>Ditrysia</taxon>
        <taxon>Tineoidea</taxon>
        <taxon>Psychidae</taxon>
        <taxon>Oiketicinae</taxon>
        <taxon>Eumeta</taxon>
    </lineage>
</organism>
<comment type="caution">
    <text evidence="1">The sequence shown here is derived from an EMBL/GenBank/DDBJ whole genome shotgun (WGS) entry which is preliminary data.</text>
</comment>
<dbReference type="EMBL" id="BGZK01000793">
    <property type="protein sequence ID" value="GBP60688.1"/>
    <property type="molecule type" value="Genomic_DNA"/>
</dbReference>